<proteinExistence type="predicted"/>
<dbReference type="EMBL" id="JFHK01000006">
    <property type="protein sequence ID" value="OAA30826.1"/>
    <property type="molecule type" value="Genomic_DNA"/>
</dbReference>
<dbReference type="STRING" id="1453497.AT15_09080"/>
<evidence type="ECO:0000313" key="3">
    <source>
        <dbReference type="Proteomes" id="UP000077339"/>
    </source>
</evidence>
<dbReference type="AlphaFoldDB" id="A0A176K136"/>
<reference evidence="2 3" key="1">
    <citation type="submission" date="2014-02" db="EMBL/GenBank/DDBJ databases">
        <title>Kosmotoga genome sequencing.</title>
        <authorList>
            <person name="Pollo S.M."/>
            <person name="Charchuk R."/>
            <person name="Nesbo C.L."/>
        </authorList>
    </citation>
    <scope>NUCLEOTIDE SEQUENCE [LARGE SCALE GENOMIC DNA]</scope>
    <source>
        <strain evidence="2 3">S304</strain>
    </source>
</reference>
<keyword evidence="3" id="KW-1185">Reference proteome</keyword>
<evidence type="ECO:0000313" key="2">
    <source>
        <dbReference type="EMBL" id="OAA30826.1"/>
    </source>
</evidence>
<comment type="caution">
    <text evidence="2">The sequence shown here is derived from an EMBL/GenBank/DDBJ whole genome shotgun (WGS) entry which is preliminary data.</text>
</comment>
<evidence type="ECO:0000256" key="1">
    <source>
        <dbReference type="SAM" id="Phobius"/>
    </source>
</evidence>
<feature type="transmembrane region" description="Helical" evidence="1">
    <location>
        <begin position="60"/>
        <end position="82"/>
    </location>
</feature>
<keyword evidence="1" id="KW-1133">Transmembrane helix</keyword>
<dbReference type="OrthoDB" id="44257at2"/>
<keyword evidence="1" id="KW-0812">Transmembrane</keyword>
<keyword evidence="1" id="KW-0472">Membrane</keyword>
<sequence length="205" mass="23388">MDEKNNKELEDFFERLESESQSSGRTGIEKGPVVYVSQNYKKKLARKQGFLTKKGIPRTLFWAVVIGAFIISSFVFVGWPLYKNFNDLSLLLNELDELERTYYSVNALRRSKDAVIGTLRKKGNLNLLMNALEIKNEPGLYEGIKIKGSVEDVRLILEALLNDPRILIKELQLRSNLGFPIVPKTDLPTNVVLELNLNVELTNLF</sequence>
<dbReference type="RefSeq" id="WP_068346994.1">
    <property type="nucleotide sequence ID" value="NZ_JFHK01000006.1"/>
</dbReference>
<organism evidence="2 3">
    <name type="scientific">Kosmotoga arenicorallina S304</name>
    <dbReference type="NCBI Taxonomy" id="1453497"/>
    <lineage>
        <taxon>Bacteria</taxon>
        <taxon>Thermotogati</taxon>
        <taxon>Thermotogota</taxon>
        <taxon>Thermotogae</taxon>
        <taxon>Kosmotogales</taxon>
        <taxon>Kosmotogaceae</taxon>
        <taxon>Kosmotoga</taxon>
    </lineage>
</organism>
<name>A0A176K136_9BACT</name>
<dbReference type="Proteomes" id="UP000077339">
    <property type="component" value="Unassembled WGS sequence"/>
</dbReference>
<dbReference type="PATRIC" id="fig|1453497.3.peg.1801"/>
<protein>
    <submittedName>
        <fullName evidence="2">Uncharacterized protein</fullName>
    </submittedName>
</protein>
<accession>A0A176K136</accession>
<gene>
    <name evidence="2" type="ORF">AT15_09080</name>
</gene>